<feature type="domain" description="AraC effector-binding" evidence="1">
    <location>
        <begin position="3"/>
        <end position="152"/>
    </location>
</feature>
<protein>
    <submittedName>
        <fullName evidence="2">AraC family transcriptional regulator</fullName>
    </submittedName>
</protein>
<organism evidence="2 3">
    <name type="scientific">Ornithinimicrobium pratense</name>
    <dbReference type="NCBI Taxonomy" id="2593973"/>
    <lineage>
        <taxon>Bacteria</taxon>
        <taxon>Bacillati</taxon>
        <taxon>Actinomycetota</taxon>
        <taxon>Actinomycetes</taxon>
        <taxon>Micrococcales</taxon>
        <taxon>Ornithinimicrobiaceae</taxon>
        <taxon>Ornithinimicrobium</taxon>
    </lineage>
</organism>
<evidence type="ECO:0000313" key="3">
    <source>
        <dbReference type="Proteomes" id="UP000326546"/>
    </source>
</evidence>
<proteinExistence type="predicted"/>
<dbReference type="InterPro" id="IPR011256">
    <property type="entry name" value="Reg_factor_effector_dom_sf"/>
</dbReference>
<gene>
    <name evidence="2" type="ORF">FY030_15840</name>
</gene>
<dbReference type="Pfam" id="PF06445">
    <property type="entry name" value="GyrI-like"/>
    <property type="match status" value="1"/>
</dbReference>
<dbReference type="InterPro" id="IPR029442">
    <property type="entry name" value="GyrI-like"/>
</dbReference>
<evidence type="ECO:0000259" key="1">
    <source>
        <dbReference type="SMART" id="SM00871"/>
    </source>
</evidence>
<dbReference type="InterPro" id="IPR050908">
    <property type="entry name" value="SmbC-like"/>
</dbReference>
<dbReference type="EMBL" id="CP044427">
    <property type="protein sequence ID" value="QFG69983.1"/>
    <property type="molecule type" value="Genomic_DNA"/>
</dbReference>
<dbReference type="OrthoDB" id="795001at2"/>
<dbReference type="RefSeq" id="WP_158062477.1">
    <property type="nucleotide sequence ID" value="NZ_CP044427.1"/>
</dbReference>
<dbReference type="Gene3D" id="3.20.80.10">
    <property type="entry name" value="Regulatory factor, effector binding domain"/>
    <property type="match status" value="1"/>
</dbReference>
<reference evidence="2 3" key="1">
    <citation type="submission" date="2019-09" db="EMBL/GenBank/DDBJ databases">
        <title>Serinicoccus pratensis sp. nov., isolated from meadow soil.</title>
        <authorList>
            <person name="Zhang W."/>
        </authorList>
    </citation>
    <scope>NUCLEOTIDE SEQUENCE [LARGE SCALE GENOMIC DNA]</scope>
    <source>
        <strain evidence="2 3">W204</strain>
    </source>
</reference>
<name>A0A5J6V9W5_9MICO</name>
<dbReference type="KEGG" id="serw:FY030_15840"/>
<keyword evidence="3" id="KW-1185">Reference proteome</keyword>
<dbReference type="PANTHER" id="PTHR40055:SF1">
    <property type="entry name" value="TRANSCRIPTIONAL REGULATOR YGIV-RELATED"/>
    <property type="match status" value="1"/>
</dbReference>
<dbReference type="SMART" id="SM00871">
    <property type="entry name" value="AraC_E_bind"/>
    <property type="match status" value="1"/>
</dbReference>
<dbReference type="AlphaFoldDB" id="A0A5J6V9W5"/>
<sequence length="152" mass="16187">MTPEPELVEVEPTPTAVIRGSVPVTEITSFYDRSFTEVAAVLGRQGVSPRGTFGRYLAPPADVIELEVGFVVDRAVEADGDVVASTLPGGRVARLIFHGAYDGLGEAWDGLMTWVGDQGLAPAGPVWEVYVTEPTPQTDPSTLRTDLFCPVA</sequence>
<dbReference type="Proteomes" id="UP000326546">
    <property type="component" value="Chromosome"/>
</dbReference>
<accession>A0A5J6V9W5</accession>
<dbReference type="SUPFAM" id="SSF55136">
    <property type="entry name" value="Probable bacterial effector-binding domain"/>
    <property type="match status" value="1"/>
</dbReference>
<dbReference type="PANTHER" id="PTHR40055">
    <property type="entry name" value="TRANSCRIPTIONAL REGULATOR YGIV-RELATED"/>
    <property type="match status" value="1"/>
</dbReference>
<dbReference type="InterPro" id="IPR010499">
    <property type="entry name" value="AraC_E-bd"/>
</dbReference>
<evidence type="ECO:0000313" key="2">
    <source>
        <dbReference type="EMBL" id="QFG69983.1"/>
    </source>
</evidence>